<evidence type="ECO:0000256" key="1">
    <source>
        <dbReference type="ARBA" id="ARBA00004651"/>
    </source>
</evidence>
<dbReference type="Pfam" id="PF03124">
    <property type="entry name" value="EXS"/>
    <property type="match status" value="1"/>
</dbReference>
<gene>
    <name evidence="14" type="ORF">DCAR_0935965</name>
</gene>
<accession>A0AAF0Y0W7</accession>
<dbReference type="GO" id="GO:0005886">
    <property type="term" value="C:plasma membrane"/>
    <property type="evidence" value="ECO:0007669"/>
    <property type="project" value="UniProtKB-SubCell"/>
</dbReference>
<dbReference type="PROSITE" id="PS51382">
    <property type="entry name" value="SPX"/>
    <property type="match status" value="1"/>
</dbReference>
<keyword evidence="5" id="KW-0592">Phosphate transport</keyword>
<dbReference type="PANTHER" id="PTHR10783:SF104">
    <property type="entry name" value="PHOSPHATE TRANSPORTER PHO1 HOMOLOG 10"/>
    <property type="match status" value="1"/>
</dbReference>
<feature type="coiled-coil region" evidence="10">
    <location>
        <begin position="124"/>
        <end position="151"/>
    </location>
</feature>
<evidence type="ECO:0000313" key="14">
    <source>
        <dbReference type="EMBL" id="WOH16412.1"/>
    </source>
</evidence>
<feature type="transmembrane region" description="Helical" evidence="11">
    <location>
        <begin position="399"/>
        <end position="421"/>
    </location>
</feature>
<feature type="transmembrane region" description="Helical" evidence="11">
    <location>
        <begin position="633"/>
        <end position="655"/>
    </location>
</feature>
<keyword evidence="4" id="KW-1003">Cell membrane</keyword>
<dbReference type="PANTHER" id="PTHR10783">
    <property type="entry name" value="XENOTROPIC AND POLYTROPIC RETROVIRUS RECEPTOR 1-RELATED"/>
    <property type="match status" value="1"/>
</dbReference>
<keyword evidence="6 11" id="KW-0812">Transmembrane</keyword>
<dbReference type="CDD" id="cd14476">
    <property type="entry name" value="SPX_PHO1_like"/>
    <property type="match status" value="1"/>
</dbReference>
<feature type="transmembrane region" description="Helical" evidence="11">
    <location>
        <begin position="357"/>
        <end position="379"/>
    </location>
</feature>
<evidence type="ECO:0000313" key="15">
    <source>
        <dbReference type="Proteomes" id="UP000077755"/>
    </source>
</evidence>
<proteinExistence type="inferred from homology"/>
<feature type="domain" description="SPX" evidence="13">
    <location>
        <begin position="1"/>
        <end position="306"/>
    </location>
</feature>
<reference evidence="14" key="2">
    <citation type="submission" date="2022-03" db="EMBL/GenBank/DDBJ databases">
        <title>Draft title - Genomic analysis of global carrot germplasm unveils the trajectory of domestication and the origin of high carotenoid orange carrot.</title>
        <authorList>
            <person name="Iorizzo M."/>
            <person name="Ellison S."/>
            <person name="Senalik D."/>
            <person name="Macko-Podgorni A."/>
            <person name="Grzebelus D."/>
            <person name="Bostan H."/>
            <person name="Rolling W."/>
            <person name="Curaba J."/>
            <person name="Simon P."/>
        </authorList>
    </citation>
    <scope>NUCLEOTIDE SEQUENCE</scope>
    <source>
        <tissue evidence="14">Leaf</tissue>
    </source>
</reference>
<feature type="domain" description="EXS" evidence="12">
    <location>
        <begin position="565"/>
        <end position="758"/>
    </location>
</feature>
<evidence type="ECO:0000256" key="3">
    <source>
        <dbReference type="ARBA" id="ARBA00022448"/>
    </source>
</evidence>
<protein>
    <submittedName>
        <fullName evidence="14">Uncharacterized protein</fullName>
    </submittedName>
</protein>
<feature type="transmembrane region" description="Helical" evidence="11">
    <location>
        <begin position="567"/>
        <end position="584"/>
    </location>
</feature>
<dbReference type="InterPro" id="IPR004331">
    <property type="entry name" value="SPX_dom"/>
</dbReference>
<evidence type="ECO:0000259" key="13">
    <source>
        <dbReference type="PROSITE" id="PS51382"/>
    </source>
</evidence>
<evidence type="ECO:0000256" key="11">
    <source>
        <dbReference type="SAM" id="Phobius"/>
    </source>
</evidence>
<reference evidence="14" key="1">
    <citation type="journal article" date="2016" name="Nat. Genet.">
        <title>A high-quality carrot genome assembly provides new insights into carotenoid accumulation and asterid genome evolution.</title>
        <authorList>
            <person name="Iorizzo M."/>
            <person name="Ellison S."/>
            <person name="Senalik D."/>
            <person name="Zeng P."/>
            <person name="Satapoomin P."/>
            <person name="Huang J."/>
            <person name="Bowman M."/>
            <person name="Iovene M."/>
            <person name="Sanseverino W."/>
            <person name="Cavagnaro P."/>
            <person name="Yildiz M."/>
            <person name="Macko-Podgorni A."/>
            <person name="Moranska E."/>
            <person name="Grzebelus E."/>
            <person name="Grzebelus D."/>
            <person name="Ashrafi H."/>
            <person name="Zheng Z."/>
            <person name="Cheng S."/>
            <person name="Spooner D."/>
            <person name="Van Deynze A."/>
            <person name="Simon P."/>
        </authorList>
    </citation>
    <scope>NUCLEOTIDE SEQUENCE</scope>
    <source>
        <tissue evidence="14">Leaf</tissue>
    </source>
</reference>
<dbReference type="InterPro" id="IPR034092">
    <property type="entry name" value="PHO1_SPX"/>
</dbReference>
<keyword evidence="7 11" id="KW-1133">Transmembrane helix</keyword>
<dbReference type="EMBL" id="CP093351">
    <property type="protein sequence ID" value="WOH16412.1"/>
    <property type="molecule type" value="Genomic_DNA"/>
</dbReference>
<evidence type="ECO:0000256" key="6">
    <source>
        <dbReference type="ARBA" id="ARBA00022692"/>
    </source>
</evidence>
<evidence type="ECO:0000256" key="5">
    <source>
        <dbReference type="ARBA" id="ARBA00022592"/>
    </source>
</evidence>
<feature type="transmembrane region" description="Helical" evidence="11">
    <location>
        <begin position="676"/>
        <end position="694"/>
    </location>
</feature>
<evidence type="ECO:0000256" key="7">
    <source>
        <dbReference type="ARBA" id="ARBA00022989"/>
    </source>
</evidence>
<dbReference type="GO" id="GO:0006817">
    <property type="term" value="P:phosphate ion transport"/>
    <property type="evidence" value="ECO:0007669"/>
    <property type="project" value="UniProtKB-KW"/>
</dbReference>
<feature type="transmembrane region" description="Helical" evidence="11">
    <location>
        <begin position="512"/>
        <end position="532"/>
    </location>
</feature>
<comment type="subcellular location">
    <subcellularLocation>
        <location evidence="1">Cell membrane</location>
        <topology evidence="1">Multi-pass membrane protein</topology>
    </subcellularLocation>
</comment>
<dbReference type="Proteomes" id="UP000077755">
    <property type="component" value="Chromosome 9"/>
</dbReference>
<feature type="transmembrane region" description="Helical" evidence="11">
    <location>
        <begin position="445"/>
        <end position="466"/>
    </location>
</feature>
<dbReference type="GO" id="GO:0005802">
    <property type="term" value="C:trans-Golgi network"/>
    <property type="evidence" value="ECO:0007669"/>
    <property type="project" value="TreeGrafter"/>
</dbReference>
<evidence type="ECO:0000256" key="2">
    <source>
        <dbReference type="ARBA" id="ARBA00009665"/>
    </source>
</evidence>
<dbReference type="AlphaFoldDB" id="A0AAF0Y0W7"/>
<evidence type="ECO:0000256" key="8">
    <source>
        <dbReference type="ARBA" id="ARBA00023136"/>
    </source>
</evidence>
<evidence type="ECO:0000256" key="10">
    <source>
        <dbReference type="SAM" id="Coils"/>
    </source>
</evidence>
<feature type="transmembrane region" description="Helical" evidence="11">
    <location>
        <begin position="478"/>
        <end position="500"/>
    </location>
</feature>
<dbReference type="GO" id="GO:0016036">
    <property type="term" value="P:cellular response to phosphate starvation"/>
    <property type="evidence" value="ECO:0007669"/>
    <property type="project" value="TreeGrafter"/>
</dbReference>
<evidence type="ECO:0000259" key="12">
    <source>
        <dbReference type="PROSITE" id="PS51380"/>
    </source>
</evidence>
<sequence length="758" mass="88472">MKFGKDFKKQMVPEWIEAYMDYNGLKKILRDIRRARQSKGPPTPSRLSHQQSMLYTTFSGLNPRPNSVHQSKGDIEDQVIDVSTTQQEGSTKLYNTKFLKSNEEGGDTEVTFFNKLDYELNKVNIFYKDKVEEVMKEATELNKQMEALIALRIKVKKPDIAKSNSEAVKLTSPGREKIPVNKATASTQGSAISGEDYGTRHGKMADSAIHQETELEVLDRVKMNNAIEDSIITIRGLLNDSKGKELNFNKEELRKAEERLKIVFIEFYRKLRLLKQYSFMNLLAFSKIMKKYEKIASRNASRSYMKIVDSSYLGSSEEVACLLDRVEDAFIKYFSRLNRREGMKSLRPKFRKEKHRVTFFSGFFFGCAIALLVAAILLIEARKVLDKEQQAKYMDNIYPLYSFYAYIVLHMLFYSASIYFWRRYKVNYAFIFGFKQGTELGYREVFLLSTGLAVLVLSTFLVHLHIKMDSKTEHYETYVDLIPLGLACVVLLITICPFNFMYKSSRFFLIRCFFRCICAPLCTITLADFFLADHLTSQVQALRSFEFYTCFYGWGKYVKGESKCHELDVYNVFYFIVAIIPYWIRFLQCVRRLFEEKEPVHAVNGFRYFLTIVAVAIRTAFELKKGTTWKVLAFISSIVAIVFNTYWDIFVDWGLMQKRSKNSFLRDKLLVSHKSVYFAAMVVDMILRFAWLQLVLKFNVIALRGDAITSLCSCLEILRRNIWSFFRLENEHVNNVGKYRAFKLVPLPFYYYDDEKDD</sequence>
<dbReference type="PROSITE" id="PS51380">
    <property type="entry name" value="EXS"/>
    <property type="match status" value="1"/>
</dbReference>
<keyword evidence="15" id="KW-1185">Reference proteome</keyword>
<organism evidence="14 15">
    <name type="scientific">Daucus carota subsp. sativus</name>
    <name type="common">Carrot</name>
    <dbReference type="NCBI Taxonomy" id="79200"/>
    <lineage>
        <taxon>Eukaryota</taxon>
        <taxon>Viridiplantae</taxon>
        <taxon>Streptophyta</taxon>
        <taxon>Embryophyta</taxon>
        <taxon>Tracheophyta</taxon>
        <taxon>Spermatophyta</taxon>
        <taxon>Magnoliopsida</taxon>
        <taxon>eudicotyledons</taxon>
        <taxon>Gunneridae</taxon>
        <taxon>Pentapetalae</taxon>
        <taxon>asterids</taxon>
        <taxon>campanulids</taxon>
        <taxon>Apiales</taxon>
        <taxon>Apiaceae</taxon>
        <taxon>Apioideae</taxon>
        <taxon>Scandiceae</taxon>
        <taxon>Daucinae</taxon>
        <taxon>Daucus</taxon>
        <taxon>Daucus sect. Daucus</taxon>
    </lineage>
</organism>
<keyword evidence="3" id="KW-0813">Transport</keyword>
<name>A0AAF0Y0W7_DAUCS</name>
<evidence type="ECO:0000256" key="9">
    <source>
        <dbReference type="ARBA" id="ARBA00043939"/>
    </source>
</evidence>
<comment type="similarity">
    <text evidence="2">Belongs to the SYG1 (TC 2.A.94) family.</text>
</comment>
<keyword evidence="8 11" id="KW-0472">Membrane</keyword>
<evidence type="ECO:0000256" key="4">
    <source>
        <dbReference type="ARBA" id="ARBA00022475"/>
    </source>
</evidence>
<keyword evidence="10" id="KW-0175">Coiled coil</keyword>
<dbReference type="GO" id="GO:0000822">
    <property type="term" value="F:inositol hexakisphosphate binding"/>
    <property type="evidence" value="ECO:0007669"/>
    <property type="project" value="TreeGrafter"/>
</dbReference>
<comment type="function">
    <text evidence="9">May transport inorganic phosphate (Pi).</text>
</comment>
<feature type="transmembrane region" description="Helical" evidence="11">
    <location>
        <begin position="605"/>
        <end position="621"/>
    </location>
</feature>
<dbReference type="InterPro" id="IPR004342">
    <property type="entry name" value="EXS_C"/>
</dbReference>
<dbReference type="Pfam" id="PF03105">
    <property type="entry name" value="SPX"/>
    <property type="match status" value="1"/>
</dbReference>